<comment type="subcellular location">
    <subcellularLocation>
        <location evidence="1 9">Cell inner membrane</location>
        <topology evidence="1 9">Multi-pass membrane protein</topology>
    </subcellularLocation>
</comment>
<keyword evidence="5 9" id="KW-0812">Transmembrane</keyword>
<dbReference type="Proteomes" id="UP001165652">
    <property type="component" value="Unassembled WGS sequence"/>
</dbReference>
<keyword evidence="7 9" id="KW-0472">Membrane</keyword>
<keyword evidence="6 9" id="KW-1133">Transmembrane helix</keyword>
<protein>
    <recommendedName>
        <fullName evidence="9">TRAP transporter small permease protein</fullName>
    </recommendedName>
</protein>
<reference evidence="11" key="1">
    <citation type="journal article" date="2023" name="Microbiol Resour">
        <title>Genome Sequences of Rhodoplanes serenus and Two Thermotolerant Strains, Rhodoplanes tepidamans and 'Rhodoplanes cryptolactis,' Further Refine the Genus.</title>
        <authorList>
            <person name="Rayyan A.A."/>
            <person name="Kyndt J.A."/>
        </authorList>
    </citation>
    <scope>NUCLEOTIDE SEQUENCE</scope>
    <source>
        <strain evidence="11">DSM 9987</strain>
    </source>
</reference>
<gene>
    <name evidence="11" type="ORF">PQJ73_08340</name>
</gene>
<evidence type="ECO:0000256" key="8">
    <source>
        <dbReference type="ARBA" id="ARBA00038436"/>
    </source>
</evidence>
<dbReference type="RefSeq" id="WP_272776533.1">
    <property type="nucleotide sequence ID" value="NZ_JAQQLI010000009.1"/>
</dbReference>
<keyword evidence="3" id="KW-1003">Cell membrane</keyword>
<sequence length="167" mass="17437">MFDRLTTPVVHLLLALAALIIFALGFLVVADVVGRGVFNSPVKGTPELVSMSIVIVCFLLAAHAVQSGGMLKADVLVGAFGARGQAFSELVSGVLGVLFFGLIVWGGFGPALNAFVVGEYEGEGALRVPAWPARFVVVIGSALVVLIYLAKLVRAFRALLSKTPTTP</sequence>
<comment type="caution">
    <text evidence="11">The sequence shown here is derived from an EMBL/GenBank/DDBJ whole genome shotgun (WGS) entry which is preliminary data.</text>
</comment>
<keyword evidence="2 9" id="KW-0813">Transport</keyword>
<comment type="similarity">
    <text evidence="8 9">Belongs to the TRAP transporter small permease family.</text>
</comment>
<keyword evidence="4 9" id="KW-0997">Cell inner membrane</keyword>
<evidence type="ECO:0000256" key="3">
    <source>
        <dbReference type="ARBA" id="ARBA00022475"/>
    </source>
</evidence>
<comment type="subunit">
    <text evidence="9">The complex comprises the extracytoplasmic solute receptor protein and the two transmembrane proteins.</text>
</comment>
<dbReference type="InterPro" id="IPR055348">
    <property type="entry name" value="DctQ"/>
</dbReference>
<feature type="transmembrane region" description="Helical" evidence="9">
    <location>
        <begin position="48"/>
        <end position="65"/>
    </location>
</feature>
<evidence type="ECO:0000313" key="11">
    <source>
        <dbReference type="EMBL" id="MDC7785688.1"/>
    </source>
</evidence>
<accession>A0ABT5J860</accession>
<proteinExistence type="inferred from homology"/>
<evidence type="ECO:0000313" key="12">
    <source>
        <dbReference type="Proteomes" id="UP001165652"/>
    </source>
</evidence>
<evidence type="ECO:0000256" key="9">
    <source>
        <dbReference type="RuleBase" id="RU369079"/>
    </source>
</evidence>
<evidence type="ECO:0000256" key="6">
    <source>
        <dbReference type="ARBA" id="ARBA00022989"/>
    </source>
</evidence>
<reference evidence="11" key="2">
    <citation type="submission" date="2023-02" db="EMBL/GenBank/DDBJ databases">
        <authorList>
            <person name="Rayyan A."/>
            <person name="Meyer T."/>
            <person name="Kyndt J.A."/>
        </authorList>
    </citation>
    <scope>NUCLEOTIDE SEQUENCE</scope>
    <source>
        <strain evidence="11">DSM 9987</strain>
    </source>
</reference>
<name>A0ABT5J860_RHOTP</name>
<feature type="domain" description="Tripartite ATP-independent periplasmic transporters DctQ component" evidence="10">
    <location>
        <begin position="27"/>
        <end position="157"/>
    </location>
</feature>
<keyword evidence="12" id="KW-1185">Reference proteome</keyword>
<dbReference type="PANTHER" id="PTHR35011:SF10">
    <property type="entry name" value="TRAP TRANSPORTER SMALL PERMEASE PROTEIN"/>
    <property type="match status" value="1"/>
</dbReference>
<evidence type="ECO:0000256" key="5">
    <source>
        <dbReference type="ARBA" id="ARBA00022692"/>
    </source>
</evidence>
<organism evidence="11 12">
    <name type="scientific">Rhodoplanes tepidamans</name>
    <name type="common">Rhodoplanes cryptolactis</name>
    <dbReference type="NCBI Taxonomy" id="200616"/>
    <lineage>
        <taxon>Bacteria</taxon>
        <taxon>Pseudomonadati</taxon>
        <taxon>Pseudomonadota</taxon>
        <taxon>Alphaproteobacteria</taxon>
        <taxon>Hyphomicrobiales</taxon>
        <taxon>Nitrobacteraceae</taxon>
        <taxon>Rhodoplanes</taxon>
    </lineage>
</organism>
<evidence type="ECO:0000256" key="1">
    <source>
        <dbReference type="ARBA" id="ARBA00004429"/>
    </source>
</evidence>
<evidence type="ECO:0000256" key="4">
    <source>
        <dbReference type="ARBA" id="ARBA00022519"/>
    </source>
</evidence>
<dbReference type="EMBL" id="JAQQLI010000009">
    <property type="protein sequence ID" value="MDC7785688.1"/>
    <property type="molecule type" value="Genomic_DNA"/>
</dbReference>
<dbReference type="InterPro" id="IPR007387">
    <property type="entry name" value="TRAP_DctQ"/>
</dbReference>
<dbReference type="Pfam" id="PF04290">
    <property type="entry name" value="DctQ"/>
    <property type="match status" value="1"/>
</dbReference>
<evidence type="ECO:0000256" key="2">
    <source>
        <dbReference type="ARBA" id="ARBA00022448"/>
    </source>
</evidence>
<evidence type="ECO:0000256" key="7">
    <source>
        <dbReference type="ARBA" id="ARBA00023136"/>
    </source>
</evidence>
<feature type="transmembrane region" description="Helical" evidence="9">
    <location>
        <begin position="12"/>
        <end position="33"/>
    </location>
</feature>
<comment type="function">
    <text evidence="9">Part of the tripartite ATP-independent periplasmic (TRAP) transport system.</text>
</comment>
<evidence type="ECO:0000259" key="10">
    <source>
        <dbReference type="Pfam" id="PF04290"/>
    </source>
</evidence>
<dbReference type="PANTHER" id="PTHR35011">
    <property type="entry name" value="2,3-DIKETO-L-GULONATE TRAP TRANSPORTER SMALL PERMEASE PROTEIN YIAM"/>
    <property type="match status" value="1"/>
</dbReference>
<feature type="transmembrane region" description="Helical" evidence="9">
    <location>
        <begin position="128"/>
        <end position="150"/>
    </location>
</feature>
<feature type="transmembrane region" description="Helical" evidence="9">
    <location>
        <begin position="86"/>
        <end position="108"/>
    </location>
</feature>